<dbReference type="OrthoDB" id="9807812at2"/>
<feature type="domain" description="Rhodanese" evidence="1">
    <location>
        <begin position="28"/>
        <end position="124"/>
    </location>
</feature>
<dbReference type="InterPro" id="IPR001763">
    <property type="entry name" value="Rhodanese-like_dom"/>
</dbReference>
<accession>A0A4U7N1E4</accession>
<dbReference type="SUPFAM" id="SSF52821">
    <property type="entry name" value="Rhodanese/Cell cycle control phosphatase"/>
    <property type="match status" value="1"/>
</dbReference>
<reference evidence="2 3" key="1">
    <citation type="submission" date="2019-04" db="EMBL/GenBank/DDBJ databases">
        <title>Genome sequence of Pelagicola litoralis CL-ES2.</title>
        <authorList>
            <person name="Cao J."/>
        </authorList>
    </citation>
    <scope>NUCLEOTIDE SEQUENCE [LARGE SCALE GENOMIC DNA]</scope>
    <source>
        <strain evidence="2 3">CL-ES2</strain>
    </source>
</reference>
<dbReference type="Gene3D" id="3.40.250.10">
    <property type="entry name" value="Rhodanese-like domain"/>
    <property type="match status" value="1"/>
</dbReference>
<organism evidence="2 3">
    <name type="scientific">Shimia litoralis</name>
    <dbReference type="NCBI Taxonomy" id="420403"/>
    <lineage>
        <taxon>Bacteria</taxon>
        <taxon>Pseudomonadati</taxon>
        <taxon>Pseudomonadota</taxon>
        <taxon>Alphaproteobacteria</taxon>
        <taxon>Rhodobacterales</taxon>
        <taxon>Roseobacteraceae</taxon>
    </lineage>
</organism>
<dbReference type="Pfam" id="PF00581">
    <property type="entry name" value="Rhodanese"/>
    <property type="match status" value="1"/>
</dbReference>
<comment type="caution">
    <text evidence="2">The sequence shown here is derived from an EMBL/GenBank/DDBJ whole genome shotgun (WGS) entry which is preliminary data.</text>
</comment>
<sequence length="130" mass="13719">MLLTAASMLEAAHAAVPKISTADAQAKMAEGALLLDIRDAPELQMNGRAAGSHHIPRGMLEFRADPATQFHDPEMRFDRPVIVHCASGGRAALAGKLLKDMGYAEVFNLGGLQDWKDGGGPASEPVDPGM</sequence>
<dbReference type="CDD" id="cd01447">
    <property type="entry name" value="Polysulfide_ST"/>
    <property type="match status" value="1"/>
</dbReference>
<dbReference type="Proteomes" id="UP000306575">
    <property type="component" value="Unassembled WGS sequence"/>
</dbReference>
<evidence type="ECO:0000313" key="3">
    <source>
        <dbReference type="Proteomes" id="UP000306575"/>
    </source>
</evidence>
<dbReference type="PANTHER" id="PTHR43031:SF16">
    <property type="entry name" value="OXIDOREDUCTASE"/>
    <property type="match status" value="1"/>
</dbReference>
<name>A0A4U7N1E4_9RHOB</name>
<dbReference type="PANTHER" id="PTHR43031">
    <property type="entry name" value="FAD-DEPENDENT OXIDOREDUCTASE"/>
    <property type="match status" value="1"/>
</dbReference>
<proteinExistence type="predicted"/>
<dbReference type="PROSITE" id="PS50206">
    <property type="entry name" value="RHODANESE_3"/>
    <property type="match status" value="1"/>
</dbReference>
<dbReference type="RefSeq" id="WP_138016721.1">
    <property type="nucleotide sequence ID" value="NZ_SULI01000015.1"/>
</dbReference>
<dbReference type="SMART" id="SM00450">
    <property type="entry name" value="RHOD"/>
    <property type="match status" value="1"/>
</dbReference>
<dbReference type="EMBL" id="SULI01000015">
    <property type="protein sequence ID" value="TKZ19233.1"/>
    <property type="molecule type" value="Genomic_DNA"/>
</dbReference>
<gene>
    <name evidence="2" type="ORF">FAP39_12420</name>
</gene>
<evidence type="ECO:0000313" key="2">
    <source>
        <dbReference type="EMBL" id="TKZ19233.1"/>
    </source>
</evidence>
<dbReference type="AlphaFoldDB" id="A0A4U7N1E4"/>
<keyword evidence="3" id="KW-1185">Reference proteome</keyword>
<protein>
    <submittedName>
        <fullName evidence="2">Rhodanese-like domain-containing protein</fullName>
    </submittedName>
</protein>
<evidence type="ECO:0000259" key="1">
    <source>
        <dbReference type="PROSITE" id="PS50206"/>
    </source>
</evidence>
<dbReference type="InterPro" id="IPR036873">
    <property type="entry name" value="Rhodanese-like_dom_sf"/>
</dbReference>
<dbReference type="InterPro" id="IPR050229">
    <property type="entry name" value="GlpE_sulfurtransferase"/>
</dbReference>